<dbReference type="InterPro" id="IPR001680">
    <property type="entry name" value="WD40_rpt"/>
</dbReference>
<feature type="repeat" description="WD" evidence="5">
    <location>
        <begin position="88"/>
        <end position="124"/>
    </location>
</feature>
<keyword evidence="2 5" id="KW-0853">WD repeat</keyword>
<feature type="repeat" description="WD" evidence="5">
    <location>
        <begin position="45"/>
        <end position="87"/>
    </location>
</feature>
<evidence type="ECO:0000256" key="3">
    <source>
        <dbReference type="ARBA" id="ARBA00022737"/>
    </source>
</evidence>
<name>A0ABD3D2U8_9LAMI</name>
<evidence type="ECO:0000256" key="2">
    <source>
        <dbReference type="ARBA" id="ARBA00022574"/>
    </source>
</evidence>
<feature type="repeat" description="WD" evidence="5">
    <location>
        <begin position="132"/>
        <end position="165"/>
    </location>
</feature>
<evidence type="ECO:0000313" key="7">
    <source>
        <dbReference type="Proteomes" id="UP001632038"/>
    </source>
</evidence>
<evidence type="ECO:0000313" key="6">
    <source>
        <dbReference type="EMBL" id="KAL3635275.1"/>
    </source>
</evidence>
<comment type="caution">
    <text evidence="6">The sequence shown here is derived from an EMBL/GenBank/DDBJ whole genome shotgun (WGS) entry which is preliminary data.</text>
</comment>
<keyword evidence="4" id="KW-0539">Nucleus</keyword>
<gene>
    <name evidence="6" type="ORF">CASFOL_019822</name>
</gene>
<dbReference type="GO" id="GO:0005634">
    <property type="term" value="C:nucleus"/>
    <property type="evidence" value="ECO:0007669"/>
    <property type="project" value="UniProtKB-SubCell"/>
</dbReference>
<dbReference type="Proteomes" id="UP001632038">
    <property type="component" value="Unassembled WGS sequence"/>
</dbReference>
<dbReference type="PROSITE" id="PS50082">
    <property type="entry name" value="WD_REPEATS_2"/>
    <property type="match status" value="4"/>
</dbReference>
<evidence type="ECO:0000256" key="1">
    <source>
        <dbReference type="ARBA" id="ARBA00004123"/>
    </source>
</evidence>
<evidence type="ECO:0000256" key="5">
    <source>
        <dbReference type="PROSITE-ProRule" id="PRU00221"/>
    </source>
</evidence>
<dbReference type="PRINTS" id="PR00320">
    <property type="entry name" value="GPROTEINBRPT"/>
</dbReference>
<sequence length="231" mass="26543">MDQALIPNSHFKQGHLLSGSVDAYICLWDINATPENKALDGMRKFKANEGTVEDVAWHMKNEYLFGSVGEDKFMHIWDLRSPSVTKSVEAHERKVKCLSFNPLNDWAIATGSVDKTVRLFDIRSFSKPFHIFESHTEEIVQVGWNPKNETILASSCLGQRLMIWDYSRIGDEQTEEDAKYRPPELFFIHSGHSSTVRDFSWNPCEDWVMASVSDDNVLQIWQIADFVLQIT</sequence>
<accession>A0ABD3D2U8</accession>
<dbReference type="SUPFAM" id="SSF50978">
    <property type="entry name" value="WD40 repeat-like"/>
    <property type="match status" value="1"/>
</dbReference>
<comment type="subcellular location">
    <subcellularLocation>
        <location evidence="1">Nucleus</location>
    </subcellularLocation>
</comment>
<dbReference type="InterPro" id="IPR036322">
    <property type="entry name" value="WD40_repeat_dom_sf"/>
</dbReference>
<protein>
    <submittedName>
        <fullName evidence="6">Uncharacterized protein</fullName>
    </submittedName>
</protein>
<proteinExistence type="predicted"/>
<keyword evidence="7" id="KW-1185">Reference proteome</keyword>
<dbReference type="InterPro" id="IPR015943">
    <property type="entry name" value="WD40/YVTN_repeat-like_dom_sf"/>
</dbReference>
<feature type="repeat" description="WD" evidence="5">
    <location>
        <begin position="189"/>
        <end position="223"/>
    </location>
</feature>
<dbReference type="PANTHER" id="PTHR22850">
    <property type="entry name" value="WD40 REPEAT FAMILY"/>
    <property type="match status" value="1"/>
</dbReference>
<dbReference type="InterPro" id="IPR020472">
    <property type="entry name" value="WD40_PAC1"/>
</dbReference>
<dbReference type="InterPro" id="IPR050459">
    <property type="entry name" value="WD_repeat_RBAP46/RBAP48/MSI1"/>
</dbReference>
<organism evidence="6 7">
    <name type="scientific">Castilleja foliolosa</name>
    <dbReference type="NCBI Taxonomy" id="1961234"/>
    <lineage>
        <taxon>Eukaryota</taxon>
        <taxon>Viridiplantae</taxon>
        <taxon>Streptophyta</taxon>
        <taxon>Embryophyta</taxon>
        <taxon>Tracheophyta</taxon>
        <taxon>Spermatophyta</taxon>
        <taxon>Magnoliopsida</taxon>
        <taxon>eudicotyledons</taxon>
        <taxon>Gunneridae</taxon>
        <taxon>Pentapetalae</taxon>
        <taxon>asterids</taxon>
        <taxon>lamiids</taxon>
        <taxon>Lamiales</taxon>
        <taxon>Orobanchaceae</taxon>
        <taxon>Pedicularideae</taxon>
        <taxon>Castillejinae</taxon>
        <taxon>Castilleja</taxon>
    </lineage>
</organism>
<dbReference type="SMART" id="SM00320">
    <property type="entry name" value="WD40"/>
    <property type="match status" value="4"/>
</dbReference>
<evidence type="ECO:0000256" key="4">
    <source>
        <dbReference type="ARBA" id="ARBA00023242"/>
    </source>
</evidence>
<reference evidence="7" key="1">
    <citation type="journal article" date="2024" name="IScience">
        <title>Strigolactones Initiate the Formation of Haustorium-like Structures in Castilleja.</title>
        <authorList>
            <person name="Buerger M."/>
            <person name="Peterson D."/>
            <person name="Chory J."/>
        </authorList>
    </citation>
    <scope>NUCLEOTIDE SEQUENCE [LARGE SCALE GENOMIC DNA]</scope>
</reference>
<dbReference type="EMBL" id="JAVIJP010000027">
    <property type="protein sequence ID" value="KAL3635275.1"/>
    <property type="molecule type" value="Genomic_DNA"/>
</dbReference>
<dbReference type="PROSITE" id="PS50294">
    <property type="entry name" value="WD_REPEATS_REGION"/>
    <property type="match status" value="2"/>
</dbReference>
<dbReference type="Gene3D" id="2.130.10.10">
    <property type="entry name" value="YVTN repeat-like/Quinoprotein amine dehydrogenase"/>
    <property type="match status" value="1"/>
</dbReference>
<keyword evidence="3" id="KW-0677">Repeat</keyword>
<dbReference type="Pfam" id="PF00400">
    <property type="entry name" value="WD40"/>
    <property type="match status" value="4"/>
</dbReference>
<dbReference type="AlphaFoldDB" id="A0ABD3D2U8"/>